<feature type="transmembrane region" description="Helical" evidence="8">
    <location>
        <begin position="173"/>
        <end position="196"/>
    </location>
</feature>
<keyword evidence="5 8" id="KW-1133">Transmembrane helix</keyword>
<feature type="region of interest" description="Disordered" evidence="7">
    <location>
        <begin position="408"/>
        <end position="427"/>
    </location>
</feature>
<proteinExistence type="predicted"/>
<dbReference type="PANTHER" id="PTHR23517:SF2">
    <property type="entry name" value="MULTIDRUG RESISTANCE PROTEIN MDTH"/>
    <property type="match status" value="1"/>
</dbReference>
<dbReference type="RefSeq" id="WP_344669099.1">
    <property type="nucleotide sequence ID" value="NZ_BAAAQN010000043.1"/>
</dbReference>
<gene>
    <name evidence="9" type="ORF">GCM10009839_60680</name>
</gene>
<feature type="transmembrane region" description="Helical" evidence="8">
    <location>
        <begin position="308"/>
        <end position="327"/>
    </location>
</feature>
<evidence type="ECO:0000313" key="9">
    <source>
        <dbReference type="EMBL" id="GAA2047413.1"/>
    </source>
</evidence>
<feature type="transmembrane region" description="Helical" evidence="8">
    <location>
        <begin position="248"/>
        <end position="271"/>
    </location>
</feature>
<dbReference type="Gene3D" id="1.20.1250.20">
    <property type="entry name" value="MFS general substrate transporter like domains"/>
    <property type="match status" value="1"/>
</dbReference>
<evidence type="ECO:0000256" key="3">
    <source>
        <dbReference type="ARBA" id="ARBA00022475"/>
    </source>
</evidence>
<keyword evidence="6 8" id="KW-0472">Membrane</keyword>
<dbReference type="EMBL" id="BAAAQN010000043">
    <property type="protein sequence ID" value="GAA2047413.1"/>
    <property type="molecule type" value="Genomic_DNA"/>
</dbReference>
<reference evidence="9 10" key="1">
    <citation type="journal article" date="2019" name="Int. J. Syst. Evol. Microbiol.">
        <title>The Global Catalogue of Microorganisms (GCM) 10K type strain sequencing project: providing services to taxonomists for standard genome sequencing and annotation.</title>
        <authorList>
            <consortium name="The Broad Institute Genomics Platform"/>
            <consortium name="The Broad Institute Genome Sequencing Center for Infectious Disease"/>
            <person name="Wu L."/>
            <person name="Ma J."/>
        </authorList>
    </citation>
    <scope>NUCLEOTIDE SEQUENCE [LARGE SCALE GENOMIC DNA]</scope>
    <source>
        <strain evidence="9 10">JCM 16014</strain>
    </source>
</reference>
<evidence type="ECO:0000256" key="2">
    <source>
        <dbReference type="ARBA" id="ARBA00022448"/>
    </source>
</evidence>
<dbReference type="SUPFAM" id="SSF103473">
    <property type="entry name" value="MFS general substrate transporter"/>
    <property type="match status" value="1"/>
</dbReference>
<evidence type="ECO:0000313" key="10">
    <source>
        <dbReference type="Proteomes" id="UP001500751"/>
    </source>
</evidence>
<keyword evidence="3" id="KW-1003">Cell membrane</keyword>
<dbReference type="Proteomes" id="UP001500751">
    <property type="component" value="Unassembled WGS sequence"/>
</dbReference>
<dbReference type="Pfam" id="PF07690">
    <property type="entry name" value="MFS_1"/>
    <property type="match status" value="1"/>
</dbReference>
<feature type="transmembrane region" description="Helical" evidence="8">
    <location>
        <begin position="85"/>
        <end position="101"/>
    </location>
</feature>
<evidence type="ECO:0000256" key="8">
    <source>
        <dbReference type="SAM" id="Phobius"/>
    </source>
</evidence>
<evidence type="ECO:0000256" key="4">
    <source>
        <dbReference type="ARBA" id="ARBA00022692"/>
    </source>
</evidence>
<evidence type="ECO:0000256" key="7">
    <source>
        <dbReference type="SAM" id="MobiDB-lite"/>
    </source>
</evidence>
<keyword evidence="2" id="KW-0813">Transport</keyword>
<comment type="subcellular location">
    <subcellularLocation>
        <location evidence="1">Cell membrane</location>
        <topology evidence="1">Multi-pass membrane protein</topology>
    </subcellularLocation>
</comment>
<dbReference type="PANTHER" id="PTHR23517">
    <property type="entry name" value="RESISTANCE PROTEIN MDTM, PUTATIVE-RELATED-RELATED"/>
    <property type="match status" value="1"/>
</dbReference>
<keyword evidence="4 8" id="KW-0812">Transmembrane</keyword>
<name>A0ABN2V0I3_9ACTN</name>
<accession>A0ABN2V0I3</accession>
<feature type="transmembrane region" description="Helical" evidence="8">
    <location>
        <begin position="145"/>
        <end position="167"/>
    </location>
</feature>
<dbReference type="InterPro" id="IPR050171">
    <property type="entry name" value="MFS_Transporters"/>
</dbReference>
<comment type="caution">
    <text evidence="9">The sequence shown here is derived from an EMBL/GenBank/DDBJ whole genome shotgun (WGS) entry which is preliminary data.</text>
</comment>
<dbReference type="InterPro" id="IPR011701">
    <property type="entry name" value="MFS"/>
</dbReference>
<evidence type="ECO:0000256" key="6">
    <source>
        <dbReference type="ARBA" id="ARBA00023136"/>
    </source>
</evidence>
<keyword evidence="10" id="KW-1185">Reference proteome</keyword>
<organism evidence="9 10">
    <name type="scientific">Catenulispora yoronensis</name>
    <dbReference type="NCBI Taxonomy" id="450799"/>
    <lineage>
        <taxon>Bacteria</taxon>
        <taxon>Bacillati</taxon>
        <taxon>Actinomycetota</taxon>
        <taxon>Actinomycetes</taxon>
        <taxon>Catenulisporales</taxon>
        <taxon>Catenulisporaceae</taxon>
        <taxon>Catenulispora</taxon>
    </lineage>
</organism>
<feature type="transmembrane region" description="Helical" evidence="8">
    <location>
        <begin position="217"/>
        <end position="242"/>
    </location>
</feature>
<protein>
    <submittedName>
        <fullName evidence="9">MFS transporter</fullName>
    </submittedName>
</protein>
<feature type="transmembrane region" description="Helical" evidence="8">
    <location>
        <begin position="283"/>
        <end position="302"/>
    </location>
</feature>
<feature type="transmembrane region" description="Helical" evidence="8">
    <location>
        <begin position="378"/>
        <end position="399"/>
    </location>
</feature>
<feature type="transmembrane region" description="Helical" evidence="8">
    <location>
        <begin position="57"/>
        <end position="78"/>
    </location>
</feature>
<feature type="transmembrane region" description="Helical" evidence="8">
    <location>
        <begin position="107"/>
        <end position="124"/>
    </location>
</feature>
<feature type="transmembrane region" description="Helical" evidence="8">
    <location>
        <begin position="22"/>
        <end position="45"/>
    </location>
</feature>
<dbReference type="InterPro" id="IPR036259">
    <property type="entry name" value="MFS_trans_sf"/>
</dbReference>
<evidence type="ECO:0000256" key="1">
    <source>
        <dbReference type="ARBA" id="ARBA00004651"/>
    </source>
</evidence>
<feature type="transmembrane region" description="Helical" evidence="8">
    <location>
        <begin position="348"/>
        <end position="372"/>
    </location>
</feature>
<sequence length="427" mass="43757">MAAKPLSGVVAGLVPERGPRRVLALATALAMTGYGIYLTASVLYFTRAMGLAPSRVGVGLTVAGAVALAAGVPVGHLADRRGSRGVYAITLATAAAAMTGLCLTKGFWPFLVFATVAAIAQSTGPAARGPLVKHYGGDRPAEFRAYLRSVTNVGIAFGAVLAGFGIQDGSRDAYLVLLAGSAVCSAAAAATVLLLPALAAEPSRPGRRWIALRDRPYLALTLLDGVMAIQFRVLTAAIPLWLLSRTHAPRWSVSAVMLVNTAIVVVLQVRASKSIDNPRAGGVAFRRAGFAFLASCVIFSALASVPSWLAVTLVLAGVVVHTIGEIWQSAGGFELSFAMAPQQAVGQYQGLFGMGLGLGVTIGPALLIGLCIDWGTPGWWVVGGIFAATGLAVPAVVAWSERLAAAGERAPAPPEPVSPTGITASDL</sequence>
<evidence type="ECO:0000256" key="5">
    <source>
        <dbReference type="ARBA" id="ARBA00022989"/>
    </source>
</evidence>